<dbReference type="Proteomes" id="UP000194127">
    <property type="component" value="Unassembled WGS sequence"/>
</dbReference>
<evidence type="ECO:0000313" key="1">
    <source>
        <dbReference type="EMBL" id="OSX56983.1"/>
    </source>
</evidence>
<keyword evidence="2" id="KW-1185">Reference proteome</keyword>
<organism evidence="1 2">
    <name type="scientific">Postia placenta MAD-698-R-SB12</name>
    <dbReference type="NCBI Taxonomy" id="670580"/>
    <lineage>
        <taxon>Eukaryota</taxon>
        <taxon>Fungi</taxon>
        <taxon>Dikarya</taxon>
        <taxon>Basidiomycota</taxon>
        <taxon>Agaricomycotina</taxon>
        <taxon>Agaricomycetes</taxon>
        <taxon>Polyporales</taxon>
        <taxon>Adustoporiaceae</taxon>
        <taxon>Rhodonia</taxon>
    </lineage>
</organism>
<proteinExistence type="predicted"/>
<gene>
    <name evidence="1" type="ORF">POSPLADRAFT_1062133</name>
</gene>
<dbReference type="GeneID" id="36326429"/>
<accession>A0A1X6MLM6</accession>
<reference evidence="1 2" key="1">
    <citation type="submission" date="2017-04" db="EMBL/GenBank/DDBJ databases">
        <title>Genome Sequence of the Model Brown-Rot Fungus Postia placenta SB12.</title>
        <authorList>
            <consortium name="DOE Joint Genome Institute"/>
            <person name="Gaskell J."/>
            <person name="Kersten P."/>
            <person name="Larrondo L.F."/>
            <person name="Canessa P."/>
            <person name="Martinez D."/>
            <person name="Hibbett D."/>
            <person name="Schmoll M."/>
            <person name="Kubicek C.P."/>
            <person name="Martinez A.T."/>
            <person name="Yadav J."/>
            <person name="Master E."/>
            <person name="Magnuson J.K."/>
            <person name="James T."/>
            <person name="Yaver D."/>
            <person name="Berka R."/>
            <person name="Labutti K."/>
            <person name="Lipzen A."/>
            <person name="Aerts A."/>
            <person name="Barry K."/>
            <person name="Henrissat B."/>
            <person name="Blanchette R."/>
            <person name="Grigoriev I."/>
            <person name="Cullen D."/>
        </authorList>
    </citation>
    <scope>NUCLEOTIDE SEQUENCE [LARGE SCALE GENOMIC DNA]</scope>
    <source>
        <strain evidence="1 2">MAD-698-R-SB12</strain>
    </source>
</reference>
<dbReference type="RefSeq" id="XP_024333777.1">
    <property type="nucleotide sequence ID" value="XM_024481479.1"/>
</dbReference>
<name>A0A1X6MLM6_9APHY</name>
<sequence length="112" mass="12314">MSVAADMREWVCGCDGWNGSICAPSRLAREFADDPHGPYPAAAATQGSLNLVYFFSELGERQRPTALLPMAAHVHPQRPERLCPCFSGETFAQCPAAARSLPNHIRRLSVRF</sequence>
<evidence type="ECO:0000313" key="2">
    <source>
        <dbReference type="Proteomes" id="UP000194127"/>
    </source>
</evidence>
<protein>
    <submittedName>
        <fullName evidence="1">Uncharacterized protein</fullName>
    </submittedName>
</protein>
<dbReference type="EMBL" id="KZ110610">
    <property type="protein sequence ID" value="OSX56983.1"/>
    <property type="molecule type" value="Genomic_DNA"/>
</dbReference>
<dbReference type="AlphaFoldDB" id="A0A1X6MLM6"/>